<dbReference type="InterPro" id="IPR010282">
    <property type="entry name" value="Uncharacterised_HutD/Ves"/>
</dbReference>
<dbReference type="GO" id="GO:0046872">
    <property type="term" value="F:metal ion binding"/>
    <property type="evidence" value="ECO:0007669"/>
    <property type="project" value="UniProtKB-KW"/>
</dbReference>
<keyword evidence="2" id="KW-0479">Metal-binding</keyword>
<dbReference type="InterPro" id="IPR014710">
    <property type="entry name" value="RmlC-like_jellyroll"/>
</dbReference>
<feature type="compositionally biased region" description="Polar residues" evidence="5">
    <location>
        <begin position="36"/>
        <end position="46"/>
    </location>
</feature>
<dbReference type="InterPro" id="IPR055438">
    <property type="entry name" value="AstE_AspA_cat"/>
</dbReference>
<feature type="region of interest" description="Disordered" evidence="5">
    <location>
        <begin position="273"/>
        <end position="303"/>
    </location>
</feature>
<sequence>MPNKGVISPGLKPQHESLSVQTSPSVRPDTLPPMTLSPSMTGNPGQPSIELPKIQVLEEKDYIRMPWKNGLGETHQIAISPPSTDFETEEFVWRLALSEVRDSCSFSVFPGYDIALFLLPDAHPTVAHTRRNSLTNRVALHHNDQATPVPLRPLIPYTYSGEWPTTCRIRSGPIRHLTFIANRDRAHVTANLETICLHGLSDDGECNHHPHGTGHEKKDSNGVGVANPTSKMLLGNFTIVYVVSGGIKVAVEGTLEPQIVLTGQTLICERQDESSPTDFAMTPVASDGTPFEKDEHGPDGKTDHQDATVLIIQVNLLRPERRASIVDVTSPRPRGRAGSIIVFDDQPFQPFSQTSSTNLLHDNSTVGSPFATSPPGDSAINANIPLKHWDSARHYRPPVFSARFKNESDVPPAIVRDRLAIEEFPVGAISTAWINIAKQGLSEWLRIPVIVARGKEDGPVVGITAVVHGNELNGVPCIHRVISDIDVSQLRGTVVAVPCVNVPGYLRYSREFSDGKDLNRLFPGQPEGTSSQIYAFNIMDKVVNHFNFLIDLHTASFGRVNSYYVRSDMNDPMAAAMAKLQQPQIILHNSGQDGALRSAAMNRGVKAITVEIGNPQLFQNQYVQWSYLGVMRILAWLNMFSMDPENTVHGGPPPSTILCSKGFWIYTKTGGVLEVYPNVNTVVRKGDLIARIKNIFGNIVEEIYAPSSGVTIGRSSNPVAMAGDRVLHLGVIKKEGEVLAKEAKENY</sequence>
<evidence type="ECO:0000256" key="4">
    <source>
        <dbReference type="ARBA" id="ARBA00022833"/>
    </source>
</evidence>
<dbReference type="OMA" id="FWRLSEN"/>
<reference evidence="7 8" key="1">
    <citation type="submission" date="2009-08" db="EMBL/GenBank/DDBJ databases">
        <title>The Genome Sequence of Spizellomyces punctatus strain DAOM BR117.</title>
        <authorList>
            <consortium name="The Broad Institute Genome Sequencing Platform"/>
            <person name="Russ C."/>
            <person name="Cuomo C."/>
            <person name="Shea T."/>
            <person name="Young S.K."/>
            <person name="Zeng Q."/>
            <person name="Koehrsen M."/>
            <person name="Haas B."/>
            <person name="Borodovsky M."/>
            <person name="Guigo R."/>
            <person name="Alvarado L."/>
            <person name="Berlin A."/>
            <person name="Bochicchio J."/>
            <person name="Borenstein D."/>
            <person name="Chapman S."/>
            <person name="Chen Z."/>
            <person name="Engels R."/>
            <person name="Freedman E."/>
            <person name="Gellesch M."/>
            <person name="Goldberg J."/>
            <person name="Griggs A."/>
            <person name="Gujja S."/>
            <person name="Heiman D."/>
            <person name="Hepburn T."/>
            <person name="Howarth C."/>
            <person name="Jen D."/>
            <person name="Larson L."/>
            <person name="Lewis B."/>
            <person name="Mehta T."/>
            <person name="Park D."/>
            <person name="Pearson M."/>
            <person name="Roberts A."/>
            <person name="Saif S."/>
            <person name="Shenoy N."/>
            <person name="Sisk P."/>
            <person name="Stolte C."/>
            <person name="Sykes S."/>
            <person name="Thomson T."/>
            <person name="Walk T."/>
            <person name="White J."/>
            <person name="Yandava C."/>
            <person name="Burger G."/>
            <person name="Gray M.W."/>
            <person name="Holland P.W.H."/>
            <person name="King N."/>
            <person name="Lang F.B.F."/>
            <person name="Roger A.J."/>
            <person name="Ruiz-Trillo I."/>
            <person name="Lander E."/>
            <person name="Nusbaum C."/>
        </authorList>
    </citation>
    <scope>NUCLEOTIDE SEQUENCE [LARGE SCALE GENOMIC DNA]</scope>
    <source>
        <strain evidence="7 8">DAOM BR117</strain>
    </source>
</reference>
<dbReference type="VEuPathDB" id="FungiDB:SPPG_07156"/>
<dbReference type="CDD" id="cd06251">
    <property type="entry name" value="M14_ASTE_ASPA-like"/>
    <property type="match status" value="1"/>
</dbReference>
<evidence type="ECO:0000313" key="7">
    <source>
        <dbReference type="EMBL" id="KNC97694.1"/>
    </source>
</evidence>
<evidence type="ECO:0000256" key="5">
    <source>
        <dbReference type="SAM" id="MobiDB-lite"/>
    </source>
</evidence>
<dbReference type="InParanoid" id="A0A0L0H9X2"/>
<name>A0A0L0H9X2_SPIPD</name>
<evidence type="ECO:0000313" key="8">
    <source>
        <dbReference type="Proteomes" id="UP000053201"/>
    </source>
</evidence>
<dbReference type="InterPro" id="IPR053138">
    <property type="entry name" value="N-alpha-Ac-DABA_deacetylase"/>
</dbReference>
<dbReference type="AlphaFoldDB" id="A0A0L0H9X2"/>
<dbReference type="SUPFAM" id="SSF53187">
    <property type="entry name" value="Zn-dependent exopeptidases"/>
    <property type="match status" value="1"/>
</dbReference>
<dbReference type="Pfam" id="PF05962">
    <property type="entry name" value="HutD"/>
    <property type="match status" value="1"/>
</dbReference>
<evidence type="ECO:0000259" key="6">
    <source>
        <dbReference type="Pfam" id="PF24827"/>
    </source>
</evidence>
<keyword evidence="4" id="KW-0862">Zinc</keyword>
<evidence type="ECO:0000256" key="2">
    <source>
        <dbReference type="ARBA" id="ARBA00022723"/>
    </source>
</evidence>
<organism evidence="7 8">
    <name type="scientific">Spizellomyces punctatus (strain DAOM BR117)</name>
    <dbReference type="NCBI Taxonomy" id="645134"/>
    <lineage>
        <taxon>Eukaryota</taxon>
        <taxon>Fungi</taxon>
        <taxon>Fungi incertae sedis</taxon>
        <taxon>Chytridiomycota</taxon>
        <taxon>Chytridiomycota incertae sedis</taxon>
        <taxon>Chytridiomycetes</taxon>
        <taxon>Spizellomycetales</taxon>
        <taxon>Spizellomycetaceae</taxon>
        <taxon>Spizellomyces</taxon>
    </lineage>
</organism>
<accession>A0A0L0H9X2</accession>
<keyword evidence="3" id="KW-0378">Hydrolase</keyword>
<dbReference type="OrthoDB" id="5588846at2759"/>
<dbReference type="PANTHER" id="PTHR37326">
    <property type="entry name" value="BLL3975 PROTEIN"/>
    <property type="match status" value="1"/>
</dbReference>
<evidence type="ECO:0000256" key="3">
    <source>
        <dbReference type="ARBA" id="ARBA00022801"/>
    </source>
</evidence>
<dbReference type="Pfam" id="PF24827">
    <property type="entry name" value="AstE_AspA_cat"/>
    <property type="match status" value="1"/>
</dbReference>
<dbReference type="PANTHER" id="PTHR37326:SF1">
    <property type="entry name" value="BLL3975 PROTEIN"/>
    <property type="match status" value="1"/>
</dbReference>
<dbReference type="SUPFAM" id="SSF51182">
    <property type="entry name" value="RmlC-like cupins"/>
    <property type="match status" value="1"/>
</dbReference>
<feature type="domain" description="Succinylglutamate desuccinylase/Aspartoacylase catalytic" evidence="6">
    <location>
        <begin position="458"/>
        <end position="634"/>
    </location>
</feature>
<keyword evidence="8" id="KW-1185">Reference proteome</keyword>
<feature type="compositionally biased region" description="Polar residues" evidence="5">
    <location>
        <begin position="16"/>
        <end position="25"/>
    </location>
</feature>
<dbReference type="GO" id="GO:0016788">
    <property type="term" value="F:hydrolase activity, acting on ester bonds"/>
    <property type="evidence" value="ECO:0007669"/>
    <property type="project" value="InterPro"/>
</dbReference>
<dbReference type="EMBL" id="KQ257463">
    <property type="protein sequence ID" value="KNC97694.1"/>
    <property type="molecule type" value="Genomic_DNA"/>
</dbReference>
<dbReference type="GeneID" id="27690395"/>
<gene>
    <name evidence="7" type="ORF">SPPG_07156</name>
</gene>
<dbReference type="eggNOG" id="ENOG502QUCF">
    <property type="taxonomic scope" value="Eukaryota"/>
</dbReference>
<dbReference type="Gene3D" id="3.40.630.10">
    <property type="entry name" value="Zn peptidases"/>
    <property type="match status" value="1"/>
</dbReference>
<dbReference type="InterPro" id="IPR011051">
    <property type="entry name" value="RmlC_Cupin_sf"/>
</dbReference>
<evidence type="ECO:0000256" key="1">
    <source>
        <dbReference type="ARBA" id="ARBA00001947"/>
    </source>
</evidence>
<dbReference type="Gene3D" id="2.60.120.10">
    <property type="entry name" value="Jelly Rolls"/>
    <property type="match status" value="1"/>
</dbReference>
<proteinExistence type="predicted"/>
<comment type="cofactor">
    <cofactor evidence="1">
        <name>Zn(2+)</name>
        <dbReference type="ChEBI" id="CHEBI:29105"/>
    </cofactor>
</comment>
<dbReference type="Proteomes" id="UP000053201">
    <property type="component" value="Unassembled WGS sequence"/>
</dbReference>
<dbReference type="RefSeq" id="XP_016605734.1">
    <property type="nucleotide sequence ID" value="XM_016755330.1"/>
</dbReference>
<feature type="compositionally biased region" description="Basic and acidic residues" evidence="5">
    <location>
        <begin position="290"/>
        <end position="303"/>
    </location>
</feature>
<protein>
    <submittedName>
        <fullName evidence="7">Succinylglutamate desuccinylase/aspartoacylase</fullName>
    </submittedName>
</protein>
<feature type="region of interest" description="Disordered" evidence="5">
    <location>
        <begin position="1"/>
        <end position="49"/>
    </location>
</feature>